<evidence type="ECO:0000256" key="1">
    <source>
        <dbReference type="SAM" id="MobiDB-lite"/>
    </source>
</evidence>
<sequence length="190" mass="21605">MFDETEIVLDDITNYIEDTRSDGDAGHQFVTSGRLGDDPGRKAGDRFRRGRMRSIISHPRHGGVTKSTRHSARDVSSEWKLNNIIFYDFGQLNLRKMIPVSRPGLKPEEARSVDQITGENVNVNRRLAGDEPCSSPTASCDYGGIEEDRKQSPELSNEGLLAYIREIRAKSKTLLYDFRQLRYKLRVYPA</sequence>
<proteinExistence type="predicted"/>
<accession>A0A2H1WEW9</accession>
<dbReference type="EMBL" id="ODYU01008221">
    <property type="protein sequence ID" value="SOQ51630.1"/>
    <property type="molecule type" value="Genomic_DNA"/>
</dbReference>
<protein>
    <submittedName>
        <fullName evidence="2">SFRICE_036088</fullName>
    </submittedName>
</protein>
<name>A0A2H1WEW9_SPOFR</name>
<evidence type="ECO:0000313" key="2">
    <source>
        <dbReference type="EMBL" id="SOQ51630.1"/>
    </source>
</evidence>
<reference evidence="2" key="1">
    <citation type="submission" date="2016-07" db="EMBL/GenBank/DDBJ databases">
        <authorList>
            <person name="Bretaudeau A."/>
        </authorList>
    </citation>
    <scope>NUCLEOTIDE SEQUENCE</scope>
    <source>
        <strain evidence="2">Rice</strain>
        <tissue evidence="2">Whole body</tissue>
    </source>
</reference>
<dbReference type="AlphaFoldDB" id="A0A2H1WEW9"/>
<gene>
    <name evidence="2" type="ORF">SFRICE_036088</name>
</gene>
<feature type="region of interest" description="Disordered" evidence="1">
    <location>
        <begin position="20"/>
        <end position="45"/>
    </location>
</feature>
<feature type="compositionally biased region" description="Basic and acidic residues" evidence="1">
    <location>
        <begin position="35"/>
        <end position="45"/>
    </location>
</feature>
<organism evidence="2">
    <name type="scientific">Spodoptera frugiperda</name>
    <name type="common">Fall armyworm</name>
    <dbReference type="NCBI Taxonomy" id="7108"/>
    <lineage>
        <taxon>Eukaryota</taxon>
        <taxon>Metazoa</taxon>
        <taxon>Ecdysozoa</taxon>
        <taxon>Arthropoda</taxon>
        <taxon>Hexapoda</taxon>
        <taxon>Insecta</taxon>
        <taxon>Pterygota</taxon>
        <taxon>Neoptera</taxon>
        <taxon>Endopterygota</taxon>
        <taxon>Lepidoptera</taxon>
        <taxon>Glossata</taxon>
        <taxon>Ditrysia</taxon>
        <taxon>Noctuoidea</taxon>
        <taxon>Noctuidae</taxon>
        <taxon>Amphipyrinae</taxon>
        <taxon>Spodoptera</taxon>
    </lineage>
</organism>